<dbReference type="InterPro" id="IPR022728">
    <property type="entry name" value="Period_circadian-like_C"/>
</dbReference>
<evidence type="ECO:0000313" key="5">
    <source>
        <dbReference type="EMBL" id="KAK2108166.1"/>
    </source>
</evidence>
<organism evidence="5 6">
    <name type="scientific">Saguinus oedipus</name>
    <name type="common">Cotton-top tamarin</name>
    <name type="synonym">Oedipomidas oedipus</name>
    <dbReference type="NCBI Taxonomy" id="9490"/>
    <lineage>
        <taxon>Eukaryota</taxon>
        <taxon>Metazoa</taxon>
        <taxon>Chordata</taxon>
        <taxon>Craniata</taxon>
        <taxon>Vertebrata</taxon>
        <taxon>Euteleostomi</taxon>
        <taxon>Mammalia</taxon>
        <taxon>Eutheria</taxon>
        <taxon>Euarchontoglires</taxon>
        <taxon>Primates</taxon>
        <taxon>Haplorrhini</taxon>
        <taxon>Platyrrhini</taxon>
        <taxon>Cebidae</taxon>
        <taxon>Callitrichinae</taxon>
        <taxon>Saguinus</taxon>
    </lineage>
</organism>
<feature type="domain" description="Period circadian-like C-terminal" evidence="4">
    <location>
        <begin position="81"/>
        <end position="197"/>
    </location>
</feature>
<dbReference type="Proteomes" id="UP001266305">
    <property type="component" value="Unassembled WGS sequence"/>
</dbReference>
<proteinExistence type="predicted"/>
<sequence>MVRAWERRSRLVTQAPPELLGASQERICTVLAEILFLITQNIQEVGRGGENAPTQTPVPKIRQEKARLSQIIMALRKHIVQGSSDTSHTSKYFGSIDSSENNHKAEMNTGLEESERFLKCVLQDPIWLLMADADSRVMMTYQLPSRNSEAVLKEDREKLKLLQKLQPRFTESQKQELREVHTWMQTGGLPAALDVASTSSRARVSAFAAGRLPRDTWSPASYSVRMTFLQQLRSQECVYCENKEKGNICIPYEEDIPSLGLSEVSDTKEDENGSSLNHKIEEQT</sequence>
<gene>
    <name evidence="5" type="primary">PER2_3</name>
    <name evidence="5" type="ORF">P7K49_013331</name>
</gene>
<name>A0ABQ9VFU7_SAGOE</name>
<keyword evidence="2" id="KW-0539">Nucleus</keyword>
<feature type="region of interest" description="Disordered" evidence="3">
    <location>
        <begin position="260"/>
        <end position="284"/>
    </location>
</feature>
<evidence type="ECO:0000256" key="3">
    <source>
        <dbReference type="SAM" id="MobiDB-lite"/>
    </source>
</evidence>
<dbReference type="PANTHER" id="PTHR11269">
    <property type="entry name" value="PERIOD CIRCADIAN PROTEIN"/>
    <property type="match status" value="1"/>
</dbReference>
<comment type="caution">
    <text evidence="5">The sequence shown here is derived from an EMBL/GenBank/DDBJ whole genome shotgun (WGS) entry which is preliminary data.</text>
</comment>
<dbReference type="Pfam" id="PF12114">
    <property type="entry name" value="Period_C"/>
    <property type="match status" value="1"/>
</dbReference>
<evidence type="ECO:0000256" key="1">
    <source>
        <dbReference type="ARBA" id="ARBA00004123"/>
    </source>
</evidence>
<dbReference type="EMBL" id="JASSZA010000006">
    <property type="protein sequence ID" value="KAK2108166.1"/>
    <property type="molecule type" value="Genomic_DNA"/>
</dbReference>
<evidence type="ECO:0000259" key="4">
    <source>
        <dbReference type="Pfam" id="PF12114"/>
    </source>
</evidence>
<accession>A0ABQ9VFU7</accession>
<dbReference type="InterPro" id="IPR050760">
    <property type="entry name" value="Period_circadian_regulator"/>
</dbReference>
<protein>
    <submittedName>
        <fullName evidence="5">Period circadian protein 2</fullName>
    </submittedName>
</protein>
<evidence type="ECO:0000313" key="6">
    <source>
        <dbReference type="Proteomes" id="UP001266305"/>
    </source>
</evidence>
<keyword evidence="6" id="KW-1185">Reference proteome</keyword>
<evidence type="ECO:0000256" key="2">
    <source>
        <dbReference type="ARBA" id="ARBA00023242"/>
    </source>
</evidence>
<reference evidence="5 6" key="1">
    <citation type="submission" date="2023-05" db="EMBL/GenBank/DDBJ databases">
        <title>B98-5 Cell Line De Novo Hybrid Assembly: An Optical Mapping Approach.</title>
        <authorList>
            <person name="Kananen K."/>
            <person name="Auerbach J.A."/>
            <person name="Kautto E."/>
            <person name="Blachly J.S."/>
        </authorList>
    </citation>
    <scope>NUCLEOTIDE SEQUENCE [LARGE SCALE GENOMIC DNA]</scope>
    <source>
        <strain evidence="5">B95-8</strain>
        <tissue evidence="5">Cell line</tissue>
    </source>
</reference>
<dbReference type="PANTHER" id="PTHR11269:SF9">
    <property type="entry name" value="PERIOD CIRCADIAN PROTEIN HOMOLOG 2"/>
    <property type="match status" value="1"/>
</dbReference>
<comment type="subcellular location">
    <subcellularLocation>
        <location evidence="1">Nucleus</location>
    </subcellularLocation>
</comment>